<dbReference type="Gene3D" id="1.10.10.10">
    <property type="entry name" value="Winged helix-like DNA-binding domain superfamily/Winged helix DNA-binding domain"/>
    <property type="match status" value="1"/>
</dbReference>
<organism evidence="6 7">
    <name type="scientific">Slackia exigua (strain ATCC 700122 / DSM 15923 / CIP 105133 / JCM 11022 / KCTC 5966 / S-7)</name>
    <dbReference type="NCBI Taxonomy" id="649764"/>
    <lineage>
        <taxon>Bacteria</taxon>
        <taxon>Bacillati</taxon>
        <taxon>Actinomycetota</taxon>
        <taxon>Coriobacteriia</taxon>
        <taxon>Eggerthellales</taxon>
        <taxon>Eggerthellaceae</taxon>
        <taxon>Slackia</taxon>
    </lineage>
</organism>
<name>D0WIW9_SLAES</name>
<gene>
    <name evidence="6" type="primary">allS</name>
    <name evidence="6" type="ORF">HMPREF0762_01794</name>
</gene>
<evidence type="ECO:0000256" key="4">
    <source>
        <dbReference type="ARBA" id="ARBA00023163"/>
    </source>
</evidence>
<keyword evidence="4" id="KW-0804">Transcription</keyword>
<evidence type="ECO:0000256" key="2">
    <source>
        <dbReference type="ARBA" id="ARBA00023015"/>
    </source>
</evidence>
<dbReference type="SUPFAM" id="SSF46785">
    <property type="entry name" value="Winged helix' DNA-binding domain"/>
    <property type="match status" value="1"/>
</dbReference>
<dbReference type="GO" id="GO:0000976">
    <property type="term" value="F:transcription cis-regulatory region binding"/>
    <property type="evidence" value="ECO:0007669"/>
    <property type="project" value="TreeGrafter"/>
</dbReference>
<dbReference type="AlphaFoldDB" id="D0WIW9"/>
<dbReference type="Proteomes" id="UP000006001">
    <property type="component" value="Unassembled WGS sequence"/>
</dbReference>
<dbReference type="RefSeq" id="WP_006363075.1">
    <property type="nucleotide sequence ID" value="NZ_GG700631.1"/>
</dbReference>
<dbReference type="STRING" id="649764.HMPREF0762_01794"/>
<dbReference type="Pfam" id="PF03466">
    <property type="entry name" value="LysR_substrate"/>
    <property type="match status" value="1"/>
</dbReference>
<evidence type="ECO:0000313" key="7">
    <source>
        <dbReference type="Proteomes" id="UP000006001"/>
    </source>
</evidence>
<dbReference type="HOGENOM" id="CLU_039613_35_1_11"/>
<dbReference type="PANTHER" id="PTHR30126">
    <property type="entry name" value="HTH-TYPE TRANSCRIPTIONAL REGULATOR"/>
    <property type="match status" value="1"/>
</dbReference>
<dbReference type="InterPro" id="IPR000847">
    <property type="entry name" value="LysR_HTH_N"/>
</dbReference>
<evidence type="ECO:0000256" key="1">
    <source>
        <dbReference type="ARBA" id="ARBA00009437"/>
    </source>
</evidence>
<dbReference type="EMBL" id="ACUX02000019">
    <property type="protein sequence ID" value="EEZ60317.1"/>
    <property type="molecule type" value="Genomic_DNA"/>
</dbReference>
<proteinExistence type="inferred from homology"/>
<sequence>MGLKSQHHLDLEALQTFLLVIEEGSLTAAASALYKTPSAVSYRIKALEESLGIQLLERTTHAIAPTTAGKRLAAKAQDLLEFHRGFYDELDAIKTGIEPSFTLVVNNLLYDGVAVAKLLAHLSEKFGSAALNVQKSVFTGVWDYMVHEGGSFAIGAPSHHSIDERFVTTPLGLVEWVLVCSPNHPILRTGIEVDGDSIKQHPVVNIQDTSTHSIGRPAWRLEGQEEIIVPDLETKIHCHVMGLGIGFLPKPIADRWIAAKKLRALSAKDIMRQPSPMSYARKKNDDGRIGNYLEHLIKRNHELIQPFLSPLIGQNAYGQASSR</sequence>
<dbReference type="InterPro" id="IPR036388">
    <property type="entry name" value="WH-like_DNA-bd_sf"/>
</dbReference>
<dbReference type="GO" id="GO:0003700">
    <property type="term" value="F:DNA-binding transcription factor activity"/>
    <property type="evidence" value="ECO:0007669"/>
    <property type="project" value="InterPro"/>
</dbReference>
<evidence type="ECO:0000256" key="3">
    <source>
        <dbReference type="ARBA" id="ARBA00023125"/>
    </source>
</evidence>
<feature type="domain" description="HTH lysR-type" evidence="5">
    <location>
        <begin position="9"/>
        <end position="66"/>
    </location>
</feature>
<dbReference type="InterPro" id="IPR005119">
    <property type="entry name" value="LysR_subst-bd"/>
</dbReference>
<evidence type="ECO:0000313" key="6">
    <source>
        <dbReference type="EMBL" id="EEZ60317.1"/>
    </source>
</evidence>
<dbReference type="SUPFAM" id="SSF53850">
    <property type="entry name" value="Periplasmic binding protein-like II"/>
    <property type="match status" value="1"/>
</dbReference>
<dbReference type="GeneID" id="85008146"/>
<dbReference type="InterPro" id="IPR036390">
    <property type="entry name" value="WH_DNA-bd_sf"/>
</dbReference>
<keyword evidence="3" id="KW-0238">DNA-binding</keyword>
<dbReference type="PANTHER" id="PTHR30126:SF91">
    <property type="entry name" value="LYSR FAMILY TRANSCRIPTIONAL REGULATOR"/>
    <property type="match status" value="1"/>
</dbReference>
<reference evidence="6" key="1">
    <citation type="submission" date="2009-10" db="EMBL/GenBank/DDBJ databases">
        <authorList>
            <person name="Weinstock G."/>
            <person name="Sodergren E."/>
            <person name="Clifton S."/>
            <person name="Fulton L."/>
            <person name="Fulton B."/>
            <person name="Courtney L."/>
            <person name="Fronick C."/>
            <person name="Harrison M."/>
            <person name="Strong C."/>
            <person name="Farmer C."/>
            <person name="Delahaunty K."/>
            <person name="Markovic C."/>
            <person name="Hall O."/>
            <person name="Minx P."/>
            <person name="Tomlinson C."/>
            <person name="Mitreva M."/>
            <person name="Nelson J."/>
            <person name="Hou S."/>
            <person name="Wollam A."/>
            <person name="Pepin K.H."/>
            <person name="Johnson M."/>
            <person name="Bhonagiri V."/>
            <person name="Nash W.E."/>
            <person name="Warren W."/>
            <person name="Chinwalla A."/>
            <person name="Mardis E.R."/>
            <person name="Wilson R.K."/>
        </authorList>
    </citation>
    <scope>NUCLEOTIDE SEQUENCE [LARGE SCALE GENOMIC DNA]</scope>
    <source>
        <strain evidence="6">ATCC 700122</strain>
    </source>
</reference>
<dbReference type="Gene3D" id="3.40.190.290">
    <property type="match status" value="1"/>
</dbReference>
<protein>
    <submittedName>
        <fullName evidence="6">HTH-type transcriptional activator AllS</fullName>
    </submittedName>
</protein>
<keyword evidence="2" id="KW-0805">Transcription regulation</keyword>
<evidence type="ECO:0000259" key="5">
    <source>
        <dbReference type="PROSITE" id="PS50931"/>
    </source>
</evidence>
<dbReference type="eggNOG" id="COG0583">
    <property type="taxonomic scope" value="Bacteria"/>
</dbReference>
<dbReference type="OrthoDB" id="3183195at2"/>
<comment type="caution">
    <text evidence="6">The sequence shown here is derived from an EMBL/GenBank/DDBJ whole genome shotgun (WGS) entry which is preliminary data.</text>
</comment>
<keyword evidence="7" id="KW-1185">Reference proteome</keyword>
<dbReference type="PROSITE" id="PS50931">
    <property type="entry name" value="HTH_LYSR"/>
    <property type="match status" value="1"/>
</dbReference>
<accession>D0WIW9</accession>
<dbReference type="Pfam" id="PF00126">
    <property type="entry name" value="HTH_1"/>
    <property type="match status" value="1"/>
</dbReference>
<dbReference type="FunFam" id="1.10.10.10:FF:000001">
    <property type="entry name" value="LysR family transcriptional regulator"/>
    <property type="match status" value="1"/>
</dbReference>
<comment type="similarity">
    <text evidence="1">Belongs to the LysR transcriptional regulatory family.</text>
</comment>